<dbReference type="EMBL" id="JAPZED010000029">
    <property type="protein sequence ID" value="MCZ7695239.1"/>
    <property type="molecule type" value="Genomic_DNA"/>
</dbReference>
<gene>
    <name evidence="2" type="ORF">O8D18_14715</name>
</gene>
<protein>
    <submittedName>
        <fullName evidence="2">Helix-turn-helix transcriptional regulator</fullName>
    </submittedName>
</protein>
<evidence type="ECO:0000259" key="1">
    <source>
        <dbReference type="PROSITE" id="PS50943"/>
    </source>
</evidence>
<feature type="domain" description="HTH cro/C1-type" evidence="1">
    <location>
        <begin position="11"/>
        <end position="71"/>
    </location>
</feature>
<dbReference type="AlphaFoldDB" id="A0A9X3HI57"/>
<name>A0A9X3HI57_MEDGN</name>
<dbReference type="Gene3D" id="1.10.260.40">
    <property type="entry name" value="lambda repressor-like DNA-binding domains"/>
    <property type="match status" value="1"/>
</dbReference>
<comment type="caution">
    <text evidence="2">The sequence shown here is derived from an EMBL/GenBank/DDBJ whole genome shotgun (WGS) entry which is preliminary data.</text>
</comment>
<evidence type="ECO:0000313" key="2">
    <source>
        <dbReference type="EMBL" id="MCZ7695239.1"/>
    </source>
</evidence>
<dbReference type="SUPFAM" id="SSF47413">
    <property type="entry name" value="lambda repressor-like DNA-binding domains"/>
    <property type="match status" value="1"/>
</dbReference>
<organism evidence="2 3">
    <name type="scientific">Mediterraneibacter gnavus</name>
    <name type="common">Ruminococcus gnavus</name>
    <dbReference type="NCBI Taxonomy" id="33038"/>
    <lineage>
        <taxon>Bacteria</taxon>
        <taxon>Bacillati</taxon>
        <taxon>Bacillota</taxon>
        <taxon>Clostridia</taxon>
        <taxon>Lachnospirales</taxon>
        <taxon>Lachnospiraceae</taxon>
        <taxon>Mediterraneibacter</taxon>
    </lineage>
</organism>
<dbReference type="CDD" id="cd00093">
    <property type="entry name" value="HTH_XRE"/>
    <property type="match status" value="1"/>
</dbReference>
<accession>A0A9X3HI57</accession>
<dbReference type="InterPro" id="IPR001387">
    <property type="entry name" value="Cro/C1-type_HTH"/>
</dbReference>
<dbReference type="InterPro" id="IPR010982">
    <property type="entry name" value="Lambda_DNA-bd_dom_sf"/>
</dbReference>
<dbReference type="Proteomes" id="UP001148455">
    <property type="component" value="Unassembled WGS sequence"/>
</dbReference>
<dbReference type="SMART" id="SM00530">
    <property type="entry name" value="HTH_XRE"/>
    <property type="match status" value="1"/>
</dbReference>
<dbReference type="PROSITE" id="PS50943">
    <property type="entry name" value="HTH_CROC1"/>
    <property type="match status" value="1"/>
</dbReference>
<reference evidence="2" key="1">
    <citation type="submission" date="2022-12" db="EMBL/GenBank/DDBJ databases">
        <title>Genome of R. gnavus strain RSHDN_123.</title>
        <authorList>
            <person name="Abdugheni R."/>
        </authorList>
    </citation>
    <scope>NUCLEOTIDE SEQUENCE</scope>
    <source>
        <strain evidence="2">RSHDN_123</strain>
    </source>
</reference>
<proteinExistence type="predicted"/>
<dbReference type="Pfam" id="PF01381">
    <property type="entry name" value="HTH_3"/>
    <property type="match status" value="1"/>
</dbReference>
<dbReference type="GO" id="GO:0003677">
    <property type="term" value="F:DNA binding"/>
    <property type="evidence" value="ECO:0007669"/>
    <property type="project" value="InterPro"/>
</dbReference>
<sequence length="184" mass="21767">MILSKIIGENVRILRKKRGWTQTRLAREINKKTKHKKIGKSMISNYENGLGMEAYMFFSICAVFKVDPDEMVKGNAKFSDDEKWCGFPKTLSDFQKRMRKNIKNAVNKNNIRKQDFDHGFDDIAWEFEIFGENDNLAEISSWRYRNKSEILGNLKIERLFVLSQCLNISLKKIVEIRKVRFYEI</sequence>
<evidence type="ECO:0000313" key="3">
    <source>
        <dbReference type="Proteomes" id="UP001148455"/>
    </source>
</evidence>
<dbReference type="RefSeq" id="WP_269763107.1">
    <property type="nucleotide sequence ID" value="NZ_JAPZEC010000029.1"/>
</dbReference>